<sequence>AWAIIENALGADWTGVDVTLSSGSPVALLQRLHKRYWRKRPEAPVMVEDVGMPDLDPGTVASKSVARLRAPAPAAAPLPAPMARMDTRD</sequence>
<dbReference type="AlphaFoldDB" id="A0A7X5N443"/>
<feature type="non-terminal residue" evidence="1">
    <location>
        <position position="89"/>
    </location>
</feature>
<evidence type="ECO:0000313" key="1">
    <source>
        <dbReference type="EMBL" id="NEL81146.1"/>
    </source>
</evidence>
<comment type="caution">
    <text evidence="1">The sequence shown here is derived from an EMBL/GenBank/DDBJ whole genome shotgun (WGS) entry which is preliminary data.</text>
</comment>
<dbReference type="EMBL" id="JAAGYU010002283">
    <property type="protein sequence ID" value="NEL81146.1"/>
    <property type="molecule type" value="Genomic_DNA"/>
</dbReference>
<gene>
    <name evidence="1" type="ORF">G3W61_33355</name>
</gene>
<dbReference type="Proteomes" id="UP000471082">
    <property type="component" value="Unassembled WGS sequence"/>
</dbReference>
<evidence type="ECO:0000313" key="2">
    <source>
        <dbReference type="Proteomes" id="UP000471082"/>
    </source>
</evidence>
<feature type="non-terminal residue" evidence="1">
    <location>
        <position position="1"/>
    </location>
</feature>
<name>A0A7X5N443_XANPE</name>
<reference evidence="1 2" key="1">
    <citation type="submission" date="2019-11" db="EMBL/GenBank/DDBJ databases">
        <title>Genome-resolved metagenomics to study the prevalence of co-infection and intraspecific heterogeneity among plant pathogen metapopulations.</title>
        <authorList>
            <person name="Newberry E."/>
            <person name="Bhandari R."/>
            <person name="Kemble J."/>
            <person name="Sikora E."/>
            <person name="Potnis N."/>
        </authorList>
    </citation>
    <scope>NUCLEOTIDE SEQUENCE [LARGE SCALE GENOMIC DNA]</scope>
    <source>
        <strain evidence="1">Xp_Tom_Tuscaloosa_18b</strain>
    </source>
</reference>
<protein>
    <submittedName>
        <fullName evidence="1">Uncharacterized protein</fullName>
    </submittedName>
</protein>
<organism evidence="1 2">
    <name type="scientific">Xanthomonas perforans</name>
    <dbReference type="NCBI Taxonomy" id="442694"/>
    <lineage>
        <taxon>Bacteria</taxon>
        <taxon>Pseudomonadati</taxon>
        <taxon>Pseudomonadota</taxon>
        <taxon>Gammaproteobacteria</taxon>
        <taxon>Lysobacterales</taxon>
        <taxon>Lysobacteraceae</taxon>
        <taxon>Xanthomonas</taxon>
    </lineage>
</organism>
<accession>A0A7X5N443</accession>
<proteinExistence type="predicted"/>